<dbReference type="GO" id="GO:0046872">
    <property type="term" value="F:metal ion binding"/>
    <property type="evidence" value="ECO:0007669"/>
    <property type="project" value="UniProtKB-KW"/>
</dbReference>
<evidence type="ECO:0000259" key="9">
    <source>
        <dbReference type="PROSITE" id="PS51379"/>
    </source>
</evidence>
<keyword evidence="5" id="KW-0671">Queuosine biosynthesis</keyword>
<evidence type="ECO:0000313" key="10">
    <source>
        <dbReference type="EMBL" id="QJR37931.1"/>
    </source>
</evidence>
<organism evidence="10 11">
    <name type="scientific">Gemmatimonas groenlandica</name>
    <dbReference type="NCBI Taxonomy" id="2732249"/>
    <lineage>
        <taxon>Bacteria</taxon>
        <taxon>Pseudomonadati</taxon>
        <taxon>Gemmatimonadota</taxon>
        <taxon>Gemmatimonadia</taxon>
        <taxon>Gemmatimonadales</taxon>
        <taxon>Gemmatimonadaceae</taxon>
        <taxon>Gemmatimonas</taxon>
    </lineage>
</organism>
<dbReference type="PROSITE" id="PS00198">
    <property type="entry name" value="4FE4S_FER_1"/>
    <property type="match status" value="1"/>
</dbReference>
<proteinExistence type="predicted"/>
<dbReference type="Pfam" id="PF13484">
    <property type="entry name" value="Fer4_16"/>
    <property type="match status" value="1"/>
</dbReference>
<dbReference type="Pfam" id="PF13646">
    <property type="entry name" value="HEAT_2"/>
    <property type="match status" value="1"/>
</dbReference>
<dbReference type="InterPro" id="IPR017896">
    <property type="entry name" value="4Fe4S_Fe-S-bd"/>
</dbReference>
<evidence type="ECO:0000256" key="2">
    <source>
        <dbReference type="ARBA" id="ARBA00022490"/>
    </source>
</evidence>
<dbReference type="PROSITE" id="PS51379">
    <property type="entry name" value="4FE4S_FER_2"/>
    <property type="match status" value="1"/>
</dbReference>
<dbReference type="Pfam" id="PF08331">
    <property type="entry name" value="QueG_DUF1730"/>
    <property type="match status" value="1"/>
</dbReference>
<sequence>MDTDGAADLTRRLKAQAFGLGFDLVGITTLGPPATRERFDAWLDAGYHGEMGYLDGDGGELRRDSRRPHAGATHAIVLATQYGGREPSGPVARYARGDDYHELLRERTRSLHDWLEAELGRSVNARPYVDSGPVLERDLAQRAGLGWFGKNTMLINPKAGSFFFLSSLFVELGPDVRLEVDDPFEADRCGSCTRCLDACPTQAFAGPRVLDATKCISYLTIELRGAIPEGLREAIGGLLYGCDICQEVCPWNHKFAGEVAEPSFASREGLDSRDARALAREFLTMGQAEFSARFKGSAMKRAKRRGLARNAAVVLGNVGTRDDVPLLEAALQHDEPLVREHAAWVLEQIRDRLSI</sequence>
<dbReference type="InterPro" id="IPR017900">
    <property type="entry name" value="4Fe4S_Fe_S_CS"/>
</dbReference>
<dbReference type="Gene3D" id="1.25.10.10">
    <property type="entry name" value="Leucine-rich Repeat Variant"/>
    <property type="match status" value="1"/>
</dbReference>
<dbReference type="InterPro" id="IPR016024">
    <property type="entry name" value="ARM-type_fold"/>
</dbReference>
<evidence type="ECO:0000256" key="5">
    <source>
        <dbReference type="ARBA" id="ARBA00022785"/>
    </source>
</evidence>
<evidence type="ECO:0000256" key="7">
    <source>
        <dbReference type="ARBA" id="ARBA00023004"/>
    </source>
</evidence>
<evidence type="ECO:0000256" key="3">
    <source>
        <dbReference type="ARBA" id="ARBA00022694"/>
    </source>
</evidence>
<dbReference type="InterPro" id="IPR011989">
    <property type="entry name" value="ARM-like"/>
</dbReference>
<accession>A0A6M4J0D5</accession>
<dbReference type="EMBL" id="CP053085">
    <property type="protein sequence ID" value="QJR37931.1"/>
    <property type="molecule type" value="Genomic_DNA"/>
</dbReference>
<evidence type="ECO:0000256" key="8">
    <source>
        <dbReference type="ARBA" id="ARBA00023014"/>
    </source>
</evidence>
<keyword evidence="4" id="KW-0479">Metal-binding</keyword>
<name>A0A6M4J0D5_9BACT</name>
<evidence type="ECO:0000256" key="6">
    <source>
        <dbReference type="ARBA" id="ARBA00023002"/>
    </source>
</evidence>
<dbReference type="Gene3D" id="3.30.70.20">
    <property type="match status" value="1"/>
</dbReference>
<evidence type="ECO:0000256" key="1">
    <source>
        <dbReference type="ARBA" id="ARBA00022485"/>
    </source>
</evidence>
<keyword evidence="7" id="KW-0408">Iron</keyword>
<keyword evidence="6 10" id="KW-0560">Oxidoreductase</keyword>
<dbReference type="AlphaFoldDB" id="A0A6M4J0D5"/>
<dbReference type="EC" id="1.17.99.6" evidence="10"/>
<keyword evidence="3" id="KW-0819">tRNA processing</keyword>
<keyword evidence="2" id="KW-0963">Cytoplasm</keyword>
<feature type="domain" description="4Fe-4S ferredoxin-type" evidence="9">
    <location>
        <begin position="176"/>
        <end position="209"/>
    </location>
</feature>
<dbReference type="NCBIfam" id="TIGR00276">
    <property type="entry name" value="tRNA epoxyqueuosine(34) reductase QueG"/>
    <property type="match status" value="1"/>
</dbReference>
<dbReference type="SUPFAM" id="SSF46548">
    <property type="entry name" value="alpha-helical ferredoxin"/>
    <property type="match status" value="1"/>
</dbReference>
<protein>
    <submittedName>
        <fullName evidence="10">tRNA epoxyqueuosine(34) reductase QueG</fullName>
        <ecNumber evidence="10">1.17.99.6</ecNumber>
    </submittedName>
</protein>
<dbReference type="PANTHER" id="PTHR30002:SF4">
    <property type="entry name" value="EPOXYQUEUOSINE REDUCTASE"/>
    <property type="match status" value="1"/>
</dbReference>
<keyword evidence="1" id="KW-0004">4Fe-4S</keyword>
<dbReference type="RefSeq" id="WP_171227367.1">
    <property type="nucleotide sequence ID" value="NZ_CP053085.1"/>
</dbReference>
<dbReference type="GO" id="GO:0008616">
    <property type="term" value="P:tRNA queuosine(34) biosynthetic process"/>
    <property type="evidence" value="ECO:0007669"/>
    <property type="project" value="UniProtKB-KW"/>
</dbReference>
<evidence type="ECO:0000313" key="11">
    <source>
        <dbReference type="Proteomes" id="UP000500938"/>
    </source>
</evidence>
<dbReference type="Proteomes" id="UP000500938">
    <property type="component" value="Chromosome"/>
</dbReference>
<evidence type="ECO:0000256" key="4">
    <source>
        <dbReference type="ARBA" id="ARBA00022723"/>
    </source>
</evidence>
<dbReference type="InterPro" id="IPR004453">
    <property type="entry name" value="QueG"/>
</dbReference>
<keyword evidence="8" id="KW-0411">Iron-sulfur</keyword>
<dbReference type="SUPFAM" id="SSF48371">
    <property type="entry name" value="ARM repeat"/>
    <property type="match status" value="1"/>
</dbReference>
<dbReference type="InterPro" id="IPR013542">
    <property type="entry name" value="QueG_DUF1730"/>
</dbReference>
<reference evidence="10 11" key="1">
    <citation type="submission" date="2020-05" db="EMBL/GenBank/DDBJ databases">
        <title>Complete genome sequence of Gemmatimonas greenlandica TET16.</title>
        <authorList>
            <person name="Zeng Y."/>
        </authorList>
    </citation>
    <scope>NUCLEOTIDE SEQUENCE [LARGE SCALE GENOMIC DNA]</scope>
    <source>
        <strain evidence="10 11">TET16</strain>
    </source>
</reference>
<dbReference type="GO" id="GO:0052693">
    <property type="term" value="F:epoxyqueuosine reductase activity"/>
    <property type="evidence" value="ECO:0007669"/>
    <property type="project" value="UniProtKB-EC"/>
</dbReference>
<gene>
    <name evidence="10" type="primary">queG</name>
    <name evidence="10" type="ORF">HKW67_21575</name>
</gene>
<dbReference type="GO" id="GO:0051539">
    <property type="term" value="F:4 iron, 4 sulfur cluster binding"/>
    <property type="evidence" value="ECO:0007669"/>
    <property type="project" value="UniProtKB-KW"/>
</dbReference>
<keyword evidence="11" id="KW-1185">Reference proteome</keyword>
<dbReference type="KEGG" id="ggr:HKW67_21575"/>
<dbReference type="PANTHER" id="PTHR30002">
    <property type="entry name" value="EPOXYQUEUOSINE REDUCTASE"/>
    <property type="match status" value="1"/>
</dbReference>